<evidence type="ECO:0000313" key="2">
    <source>
        <dbReference type="EMBL" id="SEE79832.1"/>
    </source>
</evidence>
<feature type="transmembrane region" description="Helical" evidence="1">
    <location>
        <begin position="35"/>
        <end position="65"/>
    </location>
</feature>
<protein>
    <submittedName>
        <fullName evidence="2">Uncharacterized protein</fullName>
    </submittedName>
</protein>
<gene>
    <name evidence="2" type="ORF">SAMN04489740_2584</name>
</gene>
<dbReference type="EMBL" id="FNTV01000001">
    <property type="protein sequence ID" value="SEE79832.1"/>
    <property type="molecule type" value="Genomic_DNA"/>
</dbReference>
<dbReference type="Proteomes" id="UP000182725">
    <property type="component" value="Unassembled WGS sequence"/>
</dbReference>
<organism evidence="2 3">
    <name type="scientific">Arthrobacter alpinus</name>
    <dbReference type="NCBI Taxonomy" id="656366"/>
    <lineage>
        <taxon>Bacteria</taxon>
        <taxon>Bacillati</taxon>
        <taxon>Actinomycetota</taxon>
        <taxon>Actinomycetes</taxon>
        <taxon>Micrococcales</taxon>
        <taxon>Micrococcaceae</taxon>
        <taxon>Arthrobacter</taxon>
    </lineage>
</organism>
<proteinExistence type="predicted"/>
<evidence type="ECO:0000313" key="3">
    <source>
        <dbReference type="Proteomes" id="UP000182725"/>
    </source>
</evidence>
<sequence>MKNLNLVEIKDLTSENSCGYDYEVALVLIVKDLPVVYGLLLVCGWVWLLFENSIVCQVLLIPIYLY</sequence>
<reference evidence="2 3" key="1">
    <citation type="submission" date="2016-10" db="EMBL/GenBank/DDBJ databases">
        <authorList>
            <person name="de Groot N.N."/>
        </authorList>
    </citation>
    <scope>NUCLEOTIDE SEQUENCE [LARGE SCALE GENOMIC DNA]</scope>
    <source>
        <strain evidence="2 3">DSM 22274</strain>
    </source>
</reference>
<accession>A0A1H5LRZ7</accession>
<keyword evidence="1" id="KW-0812">Transmembrane</keyword>
<name>A0A1H5LRZ7_9MICC</name>
<evidence type="ECO:0000256" key="1">
    <source>
        <dbReference type="SAM" id="Phobius"/>
    </source>
</evidence>
<keyword evidence="1" id="KW-0472">Membrane</keyword>
<keyword evidence="1" id="KW-1133">Transmembrane helix</keyword>
<dbReference type="AlphaFoldDB" id="A0A1H5LRZ7"/>